<protein>
    <submittedName>
        <fullName evidence="6">Beta-N-acetylhexosaminidase</fullName>
        <ecNumber evidence="6">3.2.1.52</ecNumber>
    </submittedName>
</protein>
<dbReference type="PROSITE" id="PS00775">
    <property type="entry name" value="GLYCOSYL_HYDROL_F3"/>
    <property type="match status" value="1"/>
</dbReference>
<reference evidence="7" key="1">
    <citation type="journal article" date="2019" name="Int. J. Syst. Evol. Microbiol.">
        <title>The Global Catalogue of Microorganisms (GCM) 10K type strain sequencing project: providing services to taxonomists for standard genome sequencing and annotation.</title>
        <authorList>
            <consortium name="The Broad Institute Genomics Platform"/>
            <consortium name="The Broad Institute Genome Sequencing Center for Infectious Disease"/>
            <person name="Wu L."/>
            <person name="Ma J."/>
        </authorList>
    </citation>
    <scope>NUCLEOTIDE SEQUENCE [LARGE SCALE GENOMIC DNA]</scope>
    <source>
        <strain evidence="7">GH52</strain>
    </source>
</reference>
<evidence type="ECO:0000259" key="5">
    <source>
        <dbReference type="Pfam" id="PF00933"/>
    </source>
</evidence>
<dbReference type="PANTHER" id="PTHR30480:SF16">
    <property type="entry name" value="GLYCOSIDE HYDROLASE FAMILY 3 DOMAIN PROTEIN"/>
    <property type="match status" value="1"/>
</dbReference>
<evidence type="ECO:0000313" key="6">
    <source>
        <dbReference type="EMBL" id="MFD2117354.1"/>
    </source>
</evidence>
<feature type="compositionally biased region" description="Polar residues" evidence="4">
    <location>
        <begin position="59"/>
        <end position="73"/>
    </location>
</feature>
<keyword evidence="3 6" id="KW-0326">Glycosidase</keyword>
<dbReference type="Pfam" id="PF00933">
    <property type="entry name" value="Glyco_hydro_3"/>
    <property type="match status" value="1"/>
</dbReference>
<evidence type="ECO:0000256" key="2">
    <source>
        <dbReference type="ARBA" id="ARBA00022801"/>
    </source>
</evidence>
<name>A0ABW4YNT6_9BACL</name>
<organism evidence="6 7">
    <name type="scientific">Paenibacillus yanchengensis</name>
    <dbReference type="NCBI Taxonomy" id="2035833"/>
    <lineage>
        <taxon>Bacteria</taxon>
        <taxon>Bacillati</taxon>
        <taxon>Bacillota</taxon>
        <taxon>Bacilli</taxon>
        <taxon>Bacillales</taxon>
        <taxon>Paenibacillaceae</taxon>
        <taxon>Paenibacillus</taxon>
    </lineage>
</organism>
<comment type="caution">
    <text evidence="6">The sequence shown here is derived from an EMBL/GenBank/DDBJ whole genome shotgun (WGS) entry which is preliminary data.</text>
</comment>
<evidence type="ECO:0000313" key="7">
    <source>
        <dbReference type="Proteomes" id="UP001597362"/>
    </source>
</evidence>
<comment type="similarity">
    <text evidence="1">Belongs to the glycosyl hydrolase 3 family.</text>
</comment>
<dbReference type="RefSeq" id="WP_377774424.1">
    <property type="nucleotide sequence ID" value="NZ_JBHUHO010000039.1"/>
</dbReference>
<dbReference type="InterPro" id="IPR050226">
    <property type="entry name" value="NagZ_Beta-hexosaminidase"/>
</dbReference>
<proteinExistence type="inferred from homology"/>
<feature type="region of interest" description="Disordered" evidence="4">
    <location>
        <begin position="35"/>
        <end position="73"/>
    </location>
</feature>
<dbReference type="InterPro" id="IPR017853">
    <property type="entry name" value="GH"/>
</dbReference>
<dbReference type="EC" id="3.2.1.52" evidence="6"/>
<keyword evidence="7" id="KW-1185">Reference proteome</keyword>
<dbReference type="EMBL" id="JBHUHO010000039">
    <property type="protein sequence ID" value="MFD2117354.1"/>
    <property type="molecule type" value="Genomic_DNA"/>
</dbReference>
<dbReference type="InterPro" id="IPR019800">
    <property type="entry name" value="Glyco_hydro_3_AS"/>
</dbReference>
<gene>
    <name evidence="6" type="primary">nagZ</name>
    <name evidence="6" type="ORF">ACFSJH_16615</name>
</gene>
<dbReference type="InterPro" id="IPR001764">
    <property type="entry name" value="Glyco_hydro_3_N"/>
</dbReference>
<dbReference type="GO" id="GO:0004563">
    <property type="term" value="F:beta-N-acetylhexosaminidase activity"/>
    <property type="evidence" value="ECO:0007669"/>
    <property type="project" value="UniProtKB-EC"/>
</dbReference>
<dbReference type="Gene3D" id="3.20.20.300">
    <property type="entry name" value="Glycoside hydrolase, family 3, N-terminal domain"/>
    <property type="match status" value="1"/>
</dbReference>
<accession>A0ABW4YNT6</accession>
<dbReference type="PANTHER" id="PTHR30480">
    <property type="entry name" value="BETA-HEXOSAMINIDASE-RELATED"/>
    <property type="match status" value="1"/>
</dbReference>
<dbReference type="NCBIfam" id="NF003740">
    <property type="entry name" value="PRK05337.1"/>
    <property type="match status" value="1"/>
</dbReference>
<dbReference type="InterPro" id="IPR036962">
    <property type="entry name" value="Glyco_hydro_3_N_sf"/>
</dbReference>
<evidence type="ECO:0000256" key="1">
    <source>
        <dbReference type="ARBA" id="ARBA00005336"/>
    </source>
</evidence>
<keyword evidence="2 6" id="KW-0378">Hydrolase</keyword>
<feature type="compositionally biased region" description="Basic and acidic residues" evidence="4">
    <location>
        <begin position="35"/>
        <end position="45"/>
    </location>
</feature>
<sequence>MDNLQSYLLLLTKRSTVFCLLCLVIITTTSCSTTNDRDYNNKTEQHTNNQTVETEKNEATPQPTENTMIPNDNAASSSVDKLLASLTTEQKIGQLLLFGIDNQTVTKQTISMLQSYHLGGIILYKRNIDTVKQTNTLLNEMKDWQHTNNAIPLWLGVDQEGGKVSRLPKQLSALPEPGTLVNNDKPDYATNFGQAIGLQLQAVGFNLTFAPVLDINSNPNNPVIGMRAFGTTPDQVIDHGIAVMQGIQSQQIATSIKHFPGHGDTSVDSHLDLPLIEKSLVELENFELQPFAAALEHYVDMVMIGHLLIPAIDDTYPASMSTAAITGLLRDKMNYDGVVISDDMTMGGITDHWNIGEAAVQSLIAGTDIILVGHQPKLQRKVVQAINEAVTEGRISKERLDESVKRILLLKEKYKLDNEQTPMPNIESINKTVNELLQ</sequence>
<dbReference type="Proteomes" id="UP001597362">
    <property type="component" value="Unassembled WGS sequence"/>
</dbReference>
<evidence type="ECO:0000256" key="4">
    <source>
        <dbReference type="SAM" id="MobiDB-lite"/>
    </source>
</evidence>
<dbReference type="SUPFAM" id="SSF51445">
    <property type="entry name" value="(Trans)glycosidases"/>
    <property type="match status" value="1"/>
</dbReference>
<feature type="domain" description="Glycoside hydrolase family 3 N-terminal" evidence="5">
    <location>
        <begin position="87"/>
        <end position="408"/>
    </location>
</feature>
<evidence type="ECO:0000256" key="3">
    <source>
        <dbReference type="ARBA" id="ARBA00023295"/>
    </source>
</evidence>